<organism evidence="14">
    <name type="scientific">Proboscia inermis</name>
    <dbReference type="NCBI Taxonomy" id="420281"/>
    <lineage>
        <taxon>Eukaryota</taxon>
        <taxon>Sar</taxon>
        <taxon>Stramenopiles</taxon>
        <taxon>Ochrophyta</taxon>
        <taxon>Bacillariophyta</taxon>
        <taxon>Coscinodiscophyceae</taxon>
        <taxon>Rhizosoleniophycidae</taxon>
        <taxon>Rhizosoleniales</taxon>
        <taxon>Rhizosoleniaceae</taxon>
        <taxon>Proboscia</taxon>
    </lineage>
</organism>
<dbReference type="InterPro" id="IPR002809">
    <property type="entry name" value="EMC3/TMCO1"/>
</dbReference>
<dbReference type="GO" id="GO:0032469">
    <property type="term" value="P:endoplasmic reticulum calcium ion homeostasis"/>
    <property type="evidence" value="ECO:0007669"/>
    <property type="project" value="InterPro"/>
</dbReference>
<dbReference type="PANTHER" id="PTHR20917:SF0">
    <property type="entry name" value="CALCIUM LOAD-ACTIVATED CALCIUM CHANNEL"/>
    <property type="match status" value="1"/>
</dbReference>
<keyword evidence="13" id="KW-0407">Ion channel</keyword>
<keyword evidence="12" id="KW-0472">Membrane</keyword>
<keyword evidence="4" id="KW-0109">Calcium transport</keyword>
<evidence type="ECO:0000313" key="14">
    <source>
        <dbReference type="EMBL" id="CAD8425305.1"/>
    </source>
</evidence>
<evidence type="ECO:0000256" key="8">
    <source>
        <dbReference type="ARBA" id="ARBA00022837"/>
    </source>
</evidence>
<keyword evidence="9" id="KW-1133">Transmembrane helix</keyword>
<gene>
    <name evidence="14" type="ORF">PINE0816_LOCUS21465</name>
</gene>
<keyword evidence="8" id="KW-0106">Calcium</keyword>
<evidence type="ECO:0000256" key="1">
    <source>
        <dbReference type="ARBA" id="ARBA00004477"/>
    </source>
</evidence>
<dbReference type="EMBL" id="HBEL01046151">
    <property type="protein sequence ID" value="CAD8425305.1"/>
    <property type="molecule type" value="Transcribed_RNA"/>
</dbReference>
<dbReference type="SMART" id="SM01415">
    <property type="entry name" value="DUF106"/>
    <property type="match status" value="1"/>
</dbReference>
<keyword evidence="11" id="KW-0406">Ion transport</keyword>
<evidence type="ECO:0000256" key="11">
    <source>
        <dbReference type="ARBA" id="ARBA00023065"/>
    </source>
</evidence>
<reference evidence="14" key="1">
    <citation type="submission" date="2021-01" db="EMBL/GenBank/DDBJ databases">
        <authorList>
            <person name="Corre E."/>
            <person name="Pelletier E."/>
            <person name="Niang G."/>
            <person name="Scheremetjew M."/>
            <person name="Finn R."/>
            <person name="Kale V."/>
            <person name="Holt S."/>
            <person name="Cochrane G."/>
            <person name="Meng A."/>
            <person name="Brown T."/>
            <person name="Cohen L."/>
        </authorList>
    </citation>
    <scope>NUCLEOTIDE SEQUENCE</scope>
    <source>
        <strain evidence="14">CCAP1064/1</strain>
    </source>
</reference>
<comment type="similarity">
    <text evidence="2">Belongs to the TMCO1 family.</text>
</comment>
<evidence type="ECO:0000256" key="6">
    <source>
        <dbReference type="ARBA" id="ARBA00022692"/>
    </source>
</evidence>
<name>A0A7S0GMJ9_9STRA</name>
<dbReference type="AlphaFoldDB" id="A0A7S0GMJ9"/>
<evidence type="ECO:0000256" key="10">
    <source>
        <dbReference type="ARBA" id="ARBA00023054"/>
    </source>
</evidence>
<evidence type="ECO:0000256" key="7">
    <source>
        <dbReference type="ARBA" id="ARBA00022824"/>
    </source>
</evidence>
<evidence type="ECO:0000256" key="13">
    <source>
        <dbReference type="ARBA" id="ARBA00023303"/>
    </source>
</evidence>
<comment type="subcellular location">
    <subcellularLocation>
        <location evidence="1">Endoplasmic reticulum membrane</location>
        <topology evidence="1">Multi-pass membrane protein</topology>
    </subcellularLocation>
</comment>
<proteinExistence type="inferred from homology"/>
<evidence type="ECO:0000256" key="9">
    <source>
        <dbReference type="ARBA" id="ARBA00022989"/>
    </source>
</evidence>
<evidence type="ECO:0000256" key="5">
    <source>
        <dbReference type="ARBA" id="ARBA00022673"/>
    </source>
</evidence>
<sequence>MTVHDILRIAATVTVTQVTTDFLARRFVFNQESYQRALSTFDRAKLKRDKTLATTPPQATATSSAVSKTSAKALEKNAKKIQRVQNDFSDAAAAVAQKHTPSSFLTSILFLILYRVLSTEYSGKVVAVLPFEPWRIVRRITIKGLDISADDLASSDYTDLNRSCSFLFVYMLCTLSLKFVTHKICAVHPPKGADKGVSTFLDTAKSQRLLKSFGVDTEEFNEVRKAVF</sequence>
<keyword evidence="7" id="KW-0256">Endoplasmic reticulum</keyword>
<evidence type="ECO:0000256" key="2">
    <source>
        <dbReference type="ARBA" id="ARBA00006537"/>
    </source>
</evidence>
<dbReference type="InterPro" id="IPR008559">
    <property type="entry name" value="TMCO1"/>
</dbReference>
<keyword evidence="3" id="KW-0813">Transport</keyword>
<dbReference type="Pfam" id="PF01956">
    <property type="entry name" value="EMC3_TMCO1"/>
    <property type="match status" value="1"/>
</dbReference>
<keyword evidence="6" id="KW-0812">Transmembrane</keyword>
<keyword evidence="10" id="KW-0175">Coiled coil</keyword>
<evidence type="ECO:0000256" key="12">
    <source>
        <dbReference type="ARBA" id="ARBA00023136"/>
    </source>
</evidence>
<dbReference type="GO" id="GO:0005262">
    <property type="term" value="F:calcium channel activity"/>
    <property type="evidence" value="ECO:0007669"/>
    <property type="project" value="UniProtKB-KW"/>
</dbReference>
<protein>
    <submittedName>
        <fullName evidence="14">Uncharacterized protein</fullName>
    </submittedName>
</protein>
<dbReference type="GO" id="GO:0005789">
    <property type="term" value="C:endoplasmic reticulum membrane"/>
    <property type="evidence" value="ECO:0007669"/>
    <property type="project" value="UniProtKB-SubCell"/>
</dbReference>
<dbReference type="PANTHER" id="PTHR20917">
    <property type="entry name" value="PNAS-RELATED"/>
    <property type="match status" value="1"/>
</dbReference>
<keyword evidence="5" id="KW-0107">Calcium channel</keyword>
<accession>A0A7S0GMJ9</accession>
<evidence type="ECO:0000256" key="4">
    <source>
        <dbReference type="ARBA" id="ARBA00022568"/>
    </source>
</evidence>
<evidence type="ECO:0000256" key="3">
    <source>
        <dbReference type="ARBA" id="ARBA00022448"/>
    </source>
</evidence>